<dbReference type="InterPro" id="IPR050855">
    <property type="entry name" value="NDM-1-like"/>
</dbReference>
<keyword evidence="3" id="KW-1185">Reference proteome</keyword>
<reference evidence="2 3" key="1">
    <citation type="submission" date="2018-12" db="EMBL/GenBank/DDBJ databases">
        <title>Flammeovirga pectinis sp. nov., isolated from the gut of the Korean scallop, Patinopecten yessoensis.</title>
        <authorList>
            <person name="Bae J.-W."/>
            <person name="Jeong Y.-S."/>
            <person name="Kang W."/>
        </authorList>
    </citation>
    <scope>NUCLEOTIDE SEQUENCE [LARGE SCALE GENOMIC DNA]</scope>
    <source>
        <strain evidence="2 3">L12M1</strain>
    </source>
</reference>
<proteinExistence type="predicted"/>
<evidence type="ECO:0000313" key="2">
    <source>
        <dbReference type="EMBL" id="AZQ62150.1"/>
    </source>
</evidence>
<dbReference type="InterPro" id="IPR037482">
    <property type="entry name" value="ST1585_MBL-fold"/>
</dbReference>
<protein>
    <submittedName>
        <fullName evidence="2">MBL fold metallo-hydrolase</fullName>
    </submittedName>
</protein>
<evidence type="ECO:0000313" key="3">
    <source>
        <dbReference type="Proteomes" id="UP000267268"/>
    </source>
</evidence>
<dbReference type="PANTHER" id="PTHR42951">
    <property type="entry name" value="METALLO-BETA-LACTAMASE DOMAIN-CONTAINING"/>
    <property type="match status" value="1"/>
</dbReference>
<evidence type="ECO:0000259" key="1">
    <source>
        <dbReference type="SMART" id="SM00849"/>
    </source>
</evidence>
<dbReference type="Pfam" id="PF00753">
    <property type="entry name" value="Lactamase_B"/>
    <property type="match status" value="1"/>
</dbReference>
<dbReference type="RefSeq" id="WP_126613380.1">
    <property type="nucleotide sequence ID" value="NZ_CP034562.1"/>
</dbReference>
<name>A0A3S9P1U9_9BACT</name>
<dbReference type="InterPro" id="IPR001279">
    <property type="entry name" value="Metallo-B-lactamas"/>
</dbReference>
<accession>A0A3S9P1U9</accession>
<dbReference type="Gene3D" id="3.60.15.10">
    <property type="entry name" value="Ribonuclease Z/Hydroxyacylglutathione hydrolase-like"/>
    <property type="match status" value="1"/>
</dbReference>
<dbReference type="InterPro" id="IPR036866">
    <property type="entry name" value="RibonucZ/Hydroxyglut_hydro"/>
</dbReference>
<feature type="domain" description="Metallo-beta-lactamase" evidence="1">
    <location>
        <begin position="17"/>
        <end position="211"/>
    </location>
</feature>
<dbReference type="PANTHER" id="PTHR42951:SF22">
    <property type="entry name" value="METALLO BETA-LACTAMASE SUPERFAMILY LIPOPROTEIN"/>
    <property type="match status" value="1"/>
</dbReference>
<organism evidence="2 3">
    <name type="scientific">Flammeovirga pectinis</name>
    <dbReference type="NCBI Taxonomy" id="2494373"/>
    <lineage>
        <taxon>Bacteria</taxon>
        <taxon>Pseudomonadati</taxon>
        <taxon>Bacteroidota</taxon>
        <taxon>Cytophagia</taxon>
        <taxon>Cytophagales</taxon>
        <taxon>Flammeovirgaceae</taxon>
        <taxon>Flammeovirga</taxon>
    </lineage>
</organism>
<dbReference type="AlphaFoldDB" id="A0A3S9P1U9"/>
<dbReference type="Proteomes" id="UP000267268">
    <property type="component" value="Chromosome 1"/>
</dbReference>
<dbReference type="OrthoDB" id="9802248at2"/>
<sequence length="297" mass="33428">MSKVKSIDLHFLNKEDAIASYLIETSEGPILIETGPHSTFSILEKALADKGYRPEDIKHVFITHIHLDHAGAAWKFAEHGAKVYLHPFGERHMADPSKLMASAKMIYKEDMDRLWGQMEAIPKECLRPTAHEEEITIGDTVIKAWHTPGHANHHIAWQIGDALFTGDVAGVKINGGPVVAPCPPPDISLEKWQQSIDLIREISPSVLYLTHFGAVTDIDNHLIALENDLYKIAQIVKKYTEDGLELPEMEKRFIVYVNQELSKHGLDQNALEQYDAANPPFMGVAGLVRYWKKKNEL</sequence>
<dbReference type="GO" id="GO:0016787">
    <property type="term" value="F:hydrolase activity"/>
    <property type="evidence" value="ECO:0007669"/>
    <property type="project" value="UniProtKB-KW"/>
</dbReference>
<keyword evidence="2" id="KW-0378">Hydrolase</keyword>
<gene>
    <name evidence="2" type="ORF">EI427_07855</name>
</gene>
<dbReference type="KEGG" id="fll:EI427_07855"/>
<dbReference type="SUPFAM" id="SSF56281">
    <property type="entry name" value="Metallo-hydrolase/oxidoreductase"/>
    <property type="match status" value="1"/>
</dbReference>
<dbReference type="SMART" id="SM00849">
    <property type="entry name" value="Lactamase_B"/>
    <property type="match status" value="1"/>
</dbReference>
<dbReference type="CDD" id="cd07726">
    <property type="entry name" value="ST1585-like_MBL-fold"/>
    <property type="match status" value="1"/>
</dbReference>
<dbReference type="EMBL" id="CP034562">
    <property type="protein sequence ID" value="AZQ62150.1"/>
    <property type="molecule type" value="Genomic_DNA"/>
</dbReference>